<comment type="caution">
    <text evidence="9">The sequence shown here is derived from an EMBL/GenBank/DDBJ whole genome shotgun (WGS) entry which is preliminary data.</text>
</comment>
<dbReference type="UniPathway" id="UPA00646">
    <property type="reaction ID" value="UER00699"/>
</dbReference>
<protein>
    <recommendedName>
        <fullName evidence="5">coenzyme-B sulfoethylthiotransferase</fullName>
        <ecNumber evidence="5">2.8.4.1</ecNumber>
    </recommendedName>
</protein>
<keyword evidence="6" id="KW-0808">Transferase</keyword>
<dbReference type="EMBL" id="LYOR01000003">
    <property type="protein sequence ID" value="OFV66175.1"/>
    <property type="molecule type" value="Genomic_DNA"/>
</dbReference>
<evidence type="ECO:0000256" key="6">
    <source>
        <dbReference type="ARBA" id="ARBA00022679"/>
    </source>
</evidence>
<gene>
    <name evidence="9" type="ORF">SBU_000717</name>
</gene>
<dbReference type="GO" id="GO:0015948">
    <property type="term" value="P:methanogenesis"/>
    <property type="evidence" value="ECO:0007669"/>
    <property type="project" value="UniProtKB-KW"/>
</dbReference>
<dbReference type="PATRIC" id="fig|1839936.3.peg.727"/>
<keyword evidence="7" id="KW-0484">Methanogenesis</keyword>
<dbReference type="GO" id="GO:0050524">
    <property type="term" value="F:coenzyme-B sulfoethylthiotransferase activity"/>
    <property type="evidence" value="ECO:0007669"/>
    <property type="project" value="UniProtKB-EC"/>
</dbReference>
<dbReference type="SMR" id="A0A1F2P4X3"/>
<comment type="cofactor">
    <cofactor evidence="1">
        <name>coenzyme F430</name>
        <dbReference type="ChEBI" id="CHEBI:60540"/>
    </cofactor>
</comment>
<sequence>MRWMAEKLNIYPGADRVAERRRTILDKNTKFRELREIPDEDLILLLGHRNPGERYTSVHPPLDELKEPADPIRELIEPTPGARGGDRIRYVQFTDSVYHSPVTPVFRGRMYHIRYRGVDTISYSGRELMEVRERDLELYTKELIETELFDPARTAIRGITVHGSAMRLDEDGLMFDARRRYMYDREKGLVIYTKNQMAIPIDKSIPVGSPRSDEELKSDSIIYGLDTVRCRDAEEVWEVTGKLMEANVKGGFNPGLVER</sequence>
<evidence type="ECO:0000256" key="1">
    <source>
        <dbReference type="ARBA" id="ARBA00001952"/>
    </source>
</evidence>
<dbReference type="Pfam" id="PF02240">
    <property type="entry name" value="MCR_gamma"/>
    <property type="match status" value="1"/>
</dbReference>
<dbReference type="InterPro" id="IPR009024">
    <property type="entry name" value="Me_CoM_Rdtase_Fd-like_fold"/>
</dbReference>
<evidence type="ECO:0000256" key="8">
    <source>
        <dbReference type="ARBA" id="ARBA00047772"/>
    </source>
</evidence>
<dbReference type="SUPFAM" id="SSF55088">
    <property type="entry name" value="Methyl-coenzyme M reductase subunits"/>
    <property type="match status" value="1"/>
</dbReference>
<comment type="similarity">
    <text evidence="3">Belongs to the methyl-coenzyme M reductase gamma subunit family.</text>
</comment>
<evidence type="ECO:0000256" key="3">
    <source>
        <dbReference type="ARBA" id="ARBA00008740"/>
    </source>
</evidence>
<accession>A0A1F2P4X3</accession>
<name>A0A1F2P4X3_9EURY</name>
<dbReference type="InterPro" id="IPR003178">
    <property type="entry name" value="Me_CoM_Rdtase_gsu"/>
</dbReference>
<evidence type="ECO:0000256" key="5">
    <source>
        <dbReference type="ARBA" id="ARBA00013271"/>
    </source>
</evidence>
<dbReference type="InterPro" id="IPR036994">
    <property type="entry name" value="Me_CoM_Rdtase_gsu_sf"/>
</dbReference>
<dbReference type="EC" id="2.8.4.1" evidence="5"/>
<evidence type="ECO:0000256" key="4">
    <source>
        <dbReference type="ARBA" id="ARBA00011155"/>
    </source>
</evidence>
<keyword evidence="10" id="KW-1185">Reference proteome</keyword>
<evidence type="ECO:0000313" key="10">
    <source>
        <dbReference type="Proteomes" id="UP000185779"/>
    </source>
</evidence>
<dbReference type="AlphaFoldDB" id="A0A1F2P4X3"/>
<dbReference type="Gene3D" id="3.90.320.20">
    <property type="entry name" value="Methyl-coenzyme M reductase, gamma subunit"/>
    <property type="match status" value="1"/>
</dbReference>
<comment type="subunit">
    <text evidence="4">MCR is a hexamer of two alpha, two beta, and two gamma chains, forming a dimer of heterotrimers.</text>
</comment>
<dbReference type="NCBIfam" id="TIGR03259">
    <property type="entry name" value="met_CoM_red_gam"/>
    <property type="match status" value="1"/>
</dbReference>
<comment type="pathway">
    <text evidence="2">One-carbon metabolism; methyl-coenzyme M reduction; methane from methyl-coenzyme M: step 1/1.</text>
</comment>
<proteinExistence type="inferred from homology"/>
<comment type="catalytic activity">
    <reaction evidence="8">
        <text>coenzyme B + methyl-coenzyme M = methane + coenzyme M-coenzyme B heterodisulfide</text>
        <dbReference type="Rhea" id="RHEA:12532"/>
        <dbReference type="ChEBI" id="CHEBI:16183"/>
        <dbReference type="ChEBI" id="CHEBI:58286"/>
        <dbReference type="ChEBI" id="CHEBI:58411"/>
        <dbReference type="ChEBI" id="CHEBI:58596"/>
        <dbReference type="EC" id="2.8.4.1"/>
    </reaction>
    <physiologicalReaction direction="left-to-right" evidence="8">
        <dbReference type="Rhea" id="RHEA:12533"/>
    </physiologicalReaction>
</comment>
<evidence type="ECO:0000256" key="7">
    <source>
        <dbReference type="ARBA" id="ARBA00022994"/>
    </source>
</evidence>
<dbReference type="STRING" id="1839936.SBU_000717"/>
<organism evidence="9 10">
    <name type="scientific">Candidatus Syntropharchaeum butanivorans</name>
    <dbReference type="NCBI Taxonomy" id="1839936"/>
    <lineage>
        <taxon>Archaea</taxon>
        <taxon>Methanobacteriati</taxon>
        <taxon>Methanobacteriota</taxon>
        <taxon>Stenosarchaea group</taxon>
        <taxon>Methanomicrobia</taxon>
        <taxon>Methanosarcinales</taxon>
        <taxon>ANME-2 cluster</taxon>
        <taxon>Candidatus Syntropharchaeum</taxon>
    </lineage>
</organism>
<evidence type="ECO:0000256" key="2">
    <source>
        <dbReference type="ARBA" id="ARBA00005149"/>
    </source>
</evidence>
<dbReference type="Proteomes" id="UP000185779">
    <property type="component" value="Unassembled WGS sequence"/>
</dbReference>
<reference evidence="9" key="1">
    <citation type="submission" date="2016-05" db="EMBL/GenBank/DDBJ databases">
        <title>Microbial consortia oxidize butane by reversing methanogenesis.</title>
        <authorList>
            <person name="Laso-Perez R."/>
            <person name="Richter M."/>
            <person name="Wegener G."/>
            <person name="Musat F."/>
        </authorList>
    </citation>
    <scope>NUCLEOTIDE SEQUENCE [LARGE SCALE GENOMIC DNA]</scope>
    <source>
        <strain evidence="9">BOX1</strain>
    </source>
</reference>
<evidence type="ECO:0000313" key="9">
    <source>
        <dbReference type="EMBL" id="OFV66175.1"/>
    </source>
</evidence>